<dbReference type="EMBL" id="BRXR01000001">
    <property type="protein sequence ID" value="GLC28706.1"/>
    <property type="molecule type" value="Genomic_DNA"/>
</dbReference>
<dbReference type="Proteomes" id="UP001208567">
    <property type="component" value="Unassembled WGS sequence"/>
</dbReference>
<comment type="caution">
    <text evidence="1">The sequence shown here is derived from an EMBL/GenBank/DDBJ whole genome shotgun (WGS) entry which is preliminary data.</text>
</comment>
<evidence type="ECO:0008006" key="3">
    <source>
        <dbReference type="Google" id="ProtNLM"/>
    </source>
</evidence>
<reference evidence="1 2" key="1">
    <citation type="journal article" date="2024" name="Int. J. Syst. Evol. Microbiol.">
        <title>Clostridium omnivorum sp. nov., isolated from anoxic soil under the treatment of reductive soil disinfestation.</title>
        <authorList>
            <person name="Ueki A."/>
            <person name="Tonouchi A."/>
            <person name="Kaku N."/>
            <person name="Honma S."/>
            <person name="Ueki K."/>
        </authorList>
    </citation>
    <scope>NUCLEOTIDE SEQUENCE [LARGE SCALE GENOMIC DNA]</scope>
    <source>
        <strain evidence="1 2">E14</strain>
    </source>
</reference>
<evidence type="ECO:0000313" key="1">
    <source>
        <dbReference type="EMBL" id="GLC28706.1"/>
    </source>
</evidence>
<dbReference type="RefSeq" id="WP_264847971.1">
    <property type="nucleotide sequence ID" value="NZ_BRXR01000001.1"/>
</dbReference>
<sequence length="258" mass="29123">MSINHNKFISRPGIVNKQGYLPDPTELVCIEVPKIFDQVLIKRCLIYGEGPDTDTTDEELRSNALNSPKRYLGCRDFSVKITSVDKTPLKKDPNYKKVIAGFVISFYMDYIDGAGVNQSELFEINRTEIIPKMYCPDSVAQISASFLPVQQALDLNPEIVKLEMVAECLDGKIATNSLSQEVIDLTLGFHLIVKCELIAQVLIPSYEYIPSPTLFEAEVEEAPSERFEKQPIPKFYPDLNLKPLFPECTDCADFDDKE</sequence>
<keyword evidence="2" id="KW-1185">Reference proteome</keyword>
<accession>A0ABQ5N0H9</accession>
<organism evidence="1 2">
    <name type="scientific">Clostridium omnivorum</name>
    <dbReference type="NCBI Taxonomy" id="1604902"/>
    <lineage>
        <taxon>Bacteria</taxon>
        <taxon>Bacillati</taxon>
        <taxon>Bacillota</taxon>
        <taxon>Clostridia</taxon>
        <taxon>Eubacteriales</taxon>
        <taxon>Clostridiaceae</taxon>
        <taxon>Clostridium</taxon>
    </lineage>
</organism>
<protein>
    <recommendedName>
        <fullName evidence="3">SipL SPOCS domain-containing protein</fullName>
    </recommendedName>
</protein>
<gene>
    <name evidence="1" type="ORF">bsdE14_01160</name>
</gene>
<name>A0ABQ5N0H9_9CLOT</name>
<proteinExistence type="predicted"/>
<evidence type="ECO:0000313" key="2">
    <source>
        <dbReference type="Proteomes" id="UP001208567"/>
    </source>
</evidence>